<keyword evidence="2" id="KW-1185">Reference proteome</keyword>
<name>Q88IK8_PSEPK</name>
<dbReference type="InterPro" id="IPR023375">
    <property type="entry name" value="ADC_dom_sf"/>
</dbReference>
<dbReference type="EMBL" id="AE015451">
    <property type="protein sequence ID" value="AAN68599.1"/>
    <property type="molecule type" value="Genomic_DNA"/>
</dbReference>
<proteinExistence type="predicted"/>
<dbReference type="KEGG" id="ppu:PP_2991"/>
<sequence>MFPPAEKDRLKLASTALTGLLFSSIANQGLAGTPEMLTSTETNTIEIAGHPVPVVKGGLYDRYRSNPPLSVIAAELPGVDLSWFKGLEKHKVDIGFESYSPNFYYQNSRVTAVYTADLDALRALMPPEVLATASPLQVWPGRGLVAFTAYTYEHCDNDAYNEVAVSIITNTPGKTNLGPFTLIGQSMSGDFWGYVLKLPVNTELARVRGVVGYNLPKWLTGIDRKEDAQSVVYDIIDSQTGKVDVSFKAKKLDKLSREVDIVTSSFTNLDHQGQLAYGYAVSRQLRHGSSRDADSATLTLGDGALSNYLRTLKLGKMMKYEYVPAFQSALYAPKPLAGLIGER</sequence>
<organism evidence="1 2">
    <name type="scientific">Pseudomonas putida (strain ATCC 47054 / DSM 6125 / CFBP 8728 / NCIMB 11950 / KT2440)</name>
    <dbReference type="NCBI Taxonomy" id="160488"/>
    <lineage>
        <taxon>Bacteria</taxon>
        <taxon>Pseudomonadati</taxon>
        <taxon>Pseudomonadota</taxon>
        <taxon>Gammaproteobacteria</taxon>
        <taxon>Pseudomonadales</taxon>
        <taxon>Pseudomonadaceae</taxon>
        <taxon>Pseudomonas</taxon>
    </lineage>
</organism>
<evidence type="ECO:0000313" key="2">
    <source>
        <dbReference type="Proteomes" id="UP000000556"/>
    </source>
</evidence>
<protein>
    <recommendedName>
        <fullName evidence="3">Acetoacetate decarboxylase (ADC)</fullName>
    </recommendedName>
</protein>
<dbReference type="AlphaFoldDB" id="Q88IK8"/>
<dbReference type="Gene3D" id="2.40.400.10">
    <property type="entry name" value="Acetoacetate decarboxylase-like"/>
    <property type="match status" value="1"/>
</dbReference>
<accession>Q88IK8</accession>
<dbReference type="STRING" id="160488.PP_2991"/>
<dbReference type="HOGENOM" id="CLU_079291_0_0_6"/>
<reference evidence="1 2" key="2">
    <citation type="journal article" date="2016" name="Environ. Microbiol.">
        <title>The revisited genome of Pseudomonas putida KT2440 enlightens its value as a robust metabolic chassis.</title>
        <authorList>
            <person name="Belda E."/>
            <person name="van Heck R.G."/>
            <person name="Lopez-Sanchez M.J."/>
            <person name="Cruveiller S."/>
            <person name="Barbe V."/>
            <person name="Fraser C."/>
            <person name="Klenk H.P."/>
            <person name="Petersen J."/>
            <person name="Morgat A."/>
            <person name="Nikel P.I."/>
            <person name="Vallenet D."/>
            <person name="Rouy Z."/>
            <person name="Sekowska A."/>
            <person name="Martins Dos Santos V.A."/>
            <person name="de Lorenzo V."/>
            <person name="Danchin A."/>
            <person name="Medigue C."/>
        </authorList>
    </citation>
    <scope>NUCLEOTIDE SEQUENCE [LARGE SCALE GENOMIC DNA]</scope>
    <source>
        <strain evidence="2">ATCC 47054 / DSM 6125 / CFBP 8728 / NCIMB 11950 / KT2440</strain>
    </source>
</reference>
<dbReference type="eggNOG" id="ENOG502Z9A1">
    <property type="taxonomic scope" value="Bacteria"/>
</dbReference>
<reference evidence="1 2" key="1">
    <citation type="journal article" date="2002" name="Environ. Microbiol.">
        <title>Complete genome sequence and comparative analysis of the metabolically versatile Pseudomonas putida KT2440.</title>
        <authorList>
            <person name="Nelson K.E."/>
            <person name="Weinel C."/>
            <person name="Paulsen I.T."/>
            <person name="Dodson R.J."/>
            <person name="Hilbert H."/>
            <person name="Martins dos Santos V.A."/>
            <person name="Fouts D.E."/>
            <person name="Gill S.R."/>
            <person name="Pop M."/>
            <person name="Holmes M."/>
            <person name="Brinkac L."/>
            <person name="Beanan M."/>
            <person name="DeBoy R.T."/>
            <person name="Daugherty S."/>
            <person name="Kolonay J."/>
            <person name="Madupu R."/>
            <person name="Nelson W."/>
            <person name="White O."/>
            <person name="Peterson J."/>
            <person name="Khouri H."/>
            <person name="Hance I."/>
            <person name="Chris Lee P."/>
            <person name="Holtzapple E."/>
            <person name="Scanlan D."/>
            <person name="Tran K."/>
            <person name="Moazzez A."/>
            <person name="Utterback T."/>
            <person name="Rizzo M."/>
            <person name="Lee K."/>
            <person name="Kosack D."/>
            <person name="Moestl D."/>
            <person name="Wedler H."/>
            <person name="Lauber J."/>
            <person name="Stjepandic D."/>
            <person name="Hoheisel J."/>
            <person name="Straetz M."/>
            <person name="Heim S."/>
            <person name="Kiewitz C."/>
            <person name="Eisen J.A."/>
            <person name="Timmis K.N."/>
            <person name="Dusterhoft A."/>
            <person name="Tummler B."/>
            <person name="Fraser C.M."/>
        </authorList>
    </citation>
    <scope>NUCLEOTIDE SEQUENCE [LARGE SCALE GENOMIC DNA]</scope>
    <source>
        <strain evidence="2">ATCC 47054 / DSM 6125 / CFBP 8728 / NCIMB 11950 / KT2440</strain>
    </source>
</reference>
<dbReference type="BioCyc" id="PPUT160488:G1G01-3175-MONOMER"/>
<dbReference type="PATRIC" id="fig|160488.4.peg.3164"/>
<evidence type="ECO:0000313" key="1">
    <source>
        <dbReference type="EMBL" id="AAN68599.1"/>
    </source>
</evidence>
<dbReference type="OrthoDB" id="3762237at2"/>
<gene>
    <name evidence="1" type="ordered locus">PP_2991</name>
</gene>
<evidence type="ECO:0008006" key="3">
    <source>
        <dbReference type="Google" id="ProtNLM"/>
    </source>
</evidence>
<dbReference type="SUPFAM" id="SSF160104">
    <property type="entry name" value="Acetoacetate decarboxylase-like"/>
    <property type="match status" value="1"/>
</dbReference>
<dbReference type="Proteomes" id="UP000000556">
    <property type="component" value="Chromosome"/>
</dbReference>
<dbReference type="PaxDb" id="160488-PP_2991"/>